<sequence>MQKQVDLKLIVAIVAAGLLSFCGVIVETAMNITFPKLMREFSINTATVQWMTTAYLLIVASIVPISAYLKRRFRTKTLFVTANLLFMVGLIVDALATNFPLLVAGRIIQGCGTGIALPLMFNIILDWAPADQKGTLMGVGTLITAIAPALGPTFGGIIVSQLNWHWIFMLLIPVLVISLLLGLYGIRQAQPIVKTSFDVVGWLLVILLFVGFTIGFSRLATITTQPLACVAWIVVGLIGLGGFVWWTQRAAQPLISLTIFKVRSYDFHLMAYFLVQICALGLAFILPNYIQLVNGKSALLAGLFVLPGAAIGAVFAPLGGRILDGFGAARPVLTGSTILVIAMALFTVLGMRLTGPFILAIYILLMIGIGLTMGNTMTSGLQQLSASQQADGNAAFNTLQQFAGAIGTSVVSAIITLVQAQASGTNAHRTALGSTMALGLLFILVVIELGVMIMAMKRRQSTSHVG</sequence>
<evidence type="ECO:0000256" key="2">
    <source>
        <dbReference type="ARBA" id="ARBA00008537"/>
    </source>
</evidence>
<feature type="transmembrane region" description="Helical" evidence="8">
    <location>
        <begin position="164"/>
        <end position="187"/>
    </location>
</feature>
<gene>
    <name evidence="10" type="ORF">EUZ87_08290</name>
</gene>
<evidence type="ECO:0000256" key="4">
    <source>
        <dbReference type="ARBA" id="ARBA00022475"/>
    </source>
</evidence>
<feature type="transmembrane region" description="Helical" evidence="8">
    <location>
        <begin position="225"/>
        <end position="246"/>
    </location>
</feature>
<proteinExistence type="inferred from homology"/>
<comment type="subcellular location">
    <subcellularLocation>
        <location evidence="1">Cell membrane</location>
        <topology evidence="1">Multi-pass membrane protein</topology>
    </subcellularLocation>
</comment>
<dbReference type="SUPFAM" id="SSF103473">
    <property type="entry name" value="MFS general substrate transporter"/>
    <property type="match status" value="1"/>
</dbReference>
<comment type="similarity">
    <text evidence="2">Belongs to the major facilitator superfamily. EmrB family.</text>
</comment>
<dbReference type="Gene3D" id="1.20.1250.20">
    <property type="entry name" value="MFS general substrate transporter like domains"/>
    <property type="match status" value="1"/>
</dbReference>
<feature type="transmembrane region" description="Helical" evidence="8">
    <location>
        <begin position="267"/>
        <end position="286"/>
    </location>
</feature>
<dbReference type="GO" id="GO:0022857">
    <property type="term" value="F:transmembrane transporter activity"/>
    <property type="evidence" value="ECO:0007669"/>
    <property type="project" value="InterPro"/>
</dbReference>
<dbReference type="PANTHER" id="PTHR42718">
    <property type="entry name" value="MAJOR FACILITATOR SUPERFAMILY MULTIDRUG TRANSPORTER MFSC"/>
    <property type="match status" value="1"/>
</dbReference>
<dbReference type="Gene3D" id="1.20.1720.10">
    <property type="entry name" value="Multidrug resistance protein D"/>
    <property type="match status" value="1"/>
</dbReference>
<evidence type="ECO:0000259" key="9">
    <source>
        <dbReference type="PROSITE" id="PS50850"/>
    </source>
</evidence>
<feature type="transmembrane region" description="Helical" evidence="8">
    <location>
        <begin position="402"/>
        <end position="422"/>
    </location>
</feature>
<evidence type="ECO:0000256" key="3">
    <source>
        <dbReference type="ARBA" id="ARBA00022448"/>
    </source>
</evidence>
<feature type="transmembrane region" description="Helical" evidence="8">
    <location>
        <begin position="434"/>
        <end position="455"/>
    </location>
</feature>
<organism evidence="10 11">
    <name type="scientific">Lactiplantibacillus paraplantarum</name>
    <dbReference type="NCBI Taxonomy" id="60520"/>
    <lineage>
        <taxon>Bacteria</taxon>
        <taxon>Bacillati</taxon>
        <taxon>Bacillota</taxon>
        <taxon>Bacilli</taxon>
        <taxon>Lactobacillales</taxon>
        <taxon>Lactobacillaceae</taxon>
        <taxon>Lactiplantibacillus</taxon>
    </lineage>
</organism>
<dbReference type="InterPro" id="IPR011701">
    <property type="entry name" value="MFS"/>
</dbReference>
<keyword evidence="3" id="KW-0813">Transport</keyword>
<feature type="transmembrane region" description="Helical" evidence="8">
    <location>
        <begin position="78"/>
        <end position="101"/>
    </location>
</feature>
<keyword evidence="6 8" id="KW-1133">Transmembrane helix</keyword>
<feature type="transmembrane region" description="Helical" evidence="8">
    <location>
        <begin position="107"/>
        <end position="125"/>
    </location>
</feature>
<dbReference type="InterPro" id="IPR036259">
    <property type="entry name" value="MFS_trans_sf"/>
</dbReference>
<dbReference type="PRINTS" id="PR01036">
    <property type="entry name" value="TCRTETB"/>
</dbReference>
<keyword evidence="5 8" id="KW-0812">Transmembrane</keyword>
<feature type="transmembrane region" description="Helical" evidence="8">
    <location>
        <begin position="298"/>
        <end position="320"/>
    </location>
</feature>
<dbReference type="GO" id="GO:0005886">
    <property type="term" value="C:plasma membrane"/>
    <property type="evidence" value="ECO:0007669"/>
    <property type="project" value="UniProtKB-SubCell"/>
</dbReference>
<dbReference type="InterPro" id="IPR020846">
    <property type="entry name" value="MFS_dom"/>
</dbReference>
<feature type="transmembrane region" description="Helical" evidence="8">
    <location>
        <begin position="137"/>
        <end position="158"/>
    </location>
</feature>
<dbReference type="PANTHER" id="PTHR42718:SF9">
    <property type="entry name" value="MAJOR FACILITATOR SUPERFAMILY MULTIDRUG TRANSPORTER MFSC"/>
    <property type="match status" value="1"/>
</dbReference>
<dbReference type="EMBL" id="SEHH01000058">
    <property type="protein sequence ID" value="TBX42443.1"/>
    <property type="molecule type" value="Genomic_DNA"/>
</dbReference>
<dbReference type="AlphaFoldDB" id="A0A4Q9Y100"/>
<evidence type="ECO:0000313" key="11">
    <source>
        <dbReference type="Proteomes" id="UP000292648"/>
    </source>
</evidence>
<evidence type="ECO:0000256" key="8">
    <source>
        <dbReference type="SAM" id="Phobius"/>
    </source>
</evidence>
<feature type="transmembrane region" description="Helical" evidence="8">
    <location>
        <begin position="332"/>
        <end position="351"/>
    </location>
</feature>
<keyword evidence="7 8" id="KW-0472">Membrane</keyword>
<feature type="domain" description="Major facilitator superfamily (MFS) profile" evidence="9">
    <location>
        <begin position="9"/>
        <end position="460"/>
    </location>
</feature>
<evidence type="ECO:0000256" key="6">
    <source>
        <dbReference type="ARBA" id="ARBA00022989"/>
    </source>
</evidence>
<evidence type="ECO:0000256" key="1">
    <source>
        <dbReference type="ARBA" id="ARBA00004651"/>
    </source>
</evidence>
<reference evidence="10 11" key="1">
    <citation type="submission" date="2019-01" db="EMBL/GenBank/DDBJ databases">
        <title>Draft genome sequence of Lactobacillus paraplantarum OSY-TC318, a Producer of the novel lantibiotic Paraplantaracin TC318.</title>
        <authorList>
            <person name="Hussein W.E."/>
            <person name="Huang E."/>
            <person name="Yousef A.E."/>
        </authorList>
    </citation>
    <scope>NUCLEOTIDE SEQUENCE [LARGE SCALE GENOMIC DNA]</scope>
    <source>
        <strain evidence="10 11">OSY-TC318</strain>
    </source>
</reference>
<dbReference type="Pfam" id="PF07690">
    <property type="entry name" value="MFS_1"/>
    <property type="match status" value="1"/>
</dbReference>
<evidence type="ECO:0000256" key="5">
    <source>
        <dbReference type="ARBA" id="ARBA00022692"/>
    </source>
</evidence>
<comment type="caution">
    <text evidence="10">The sequence shown here is derived from an EMBL/GenBank/DDBJ whole genome shotgun (WGS) entry which is preliminary data.</text>
</comment>
<accession>A0A4Q9Y100</accession>
<dbReference type="NCBIfam" id="TIGR00711">
    <property type="entry name" value="efflux_EmrB"/>
    <property type="match status" value="1"/>
</dbReference>
<feature type="transmembrane region" description="Helical" evidence="8">
    <location>
        <begin position="357"/>
        <end position="381"/>
    </location>
</feature>
<protein>
    <submittedName>
        <fullName evidence="10">DHA2 family efflux MFS transporter permease subunit</fullName>
    </submittedName>
</protein>
<evidence type="ECO:0000313" key="10">
    <source>
        <dbReference type="EMBL" id="TBX42443.1"/>
    </source>
</evidence>
<feature type="transmembrane region" description="Helical" evidence="8">
    <location>
        <begin position="7"/>
        <end position="30"/>
    </location>
</feature>
<keyword evidence="4" id="KW-1003">Cell membrane</keyword>
<feature type="transmembrane region" description="Helical" evidence="8">
    <location>
        <begin position="50"/>
        <end position="69"/>
    </location>
</feature>
<name>A0A4Q9Y100_9LACO</name>
<dbReference type="Proteomes" id="UP000292648">
    <property type="component" value="Unassembled WGS sequence"/>
</dbReference>
<dbReference type="PROSITE" id="PS50850">
    <property type="entry name" value="MFS"/>
    <property type="match status" value="1"/>
</dbReference>
<dbReference type="InterPro" id="IPR004638">
    <property type="entry name" value="EmrB-like"/>
</dbReference>
<feature type="transmembrane region" description="Helical" evidence="8">
    <location>
        <begin position="199"/>
        <end position="219"/>
    </location>
</feature>
<evidence type="ECO:0000256" key="7">
    <source>
        <dbReference type="ARBA" id="ARBA00023136"/>
    </source>
</evidence>